<proteinExistence type="predicted"/>
<evidence type="ECO:0000259" key="1">
    <source>
        <dbReference type="Pfam" id="PF13837"/>
    </source>
</evidence>
<protein>
    <recommendedName>
        <fullName evidence="1">Myb/SANT-like DNA-binding domain-containing protein</fullName>
    </recommendedName>
</protein>
<sequence>MAVVDIISPWGWVCVSVLKNMAAPIYKWTNDDTAMLIDWRARNAGIFSGRRLTAIRGYEVFVKERGLEGLVSPAFIKKKWENLKQKYVTLKRVSVESGTDAAAESWRWYSQMEDALGVNVSNR</sequence>
<dbReference type="Proteomes" id="UP000823561">
    <property type="component" value="Chromosome 8"/>
</dbReference>
<name>A0AAV6GSJ7_9TELE</name>
<dbReference type="EMBL" id="JADWDJ010000008">
    <property type="protein sequence ID" value="KAG5277449.1"/>
    <property type="molecule type" value="Genomic_DNA"/>
</dbReference>
<accession>A0AAV6GSJ7</accession>
<dbReference type="InterPro" id="IPR044822">
    <property type="entry name" value="Myb_DNA-bind_4"/>
</dbReference>
<feature type="domain" description="Myb/SANT-like DNA-binding" evidence="1">
    <location>
        <begin position="27"/>
        <end position="114"/>
    </location>
</feature>
<evidence type="ECO:0000313" key="3">
    <source>
        <dbReference type="Proteomes" id="UP000823561"/>
    </source>
</evidence>
<evidence type="ECO:0000313" key="2">
    <source>
        <dbReference type="EMBL" id="KAG5277449.1"/>
    </source>
</evidence>
<dbReference type="Pfam" id="PF13837">
    <property type="entry name" value="Myb_DNA-bind_4"/>
    <property type="match status" value="1"/>
</dbReference>
<comment type="caution">
    <text evidence="2">The sequence shown here is derived from an EMBL/GenBank/DDBJ whole genome shotgun (WGS) entry which is preliminary data.</text>
</comment>
<gene>
    <name evidence="2" type="ORF">AALO_G00117740</name>
</gene>
<organism evidence="2 3">
    <name type="scientific">Alosa alosa</name>
    <name type="common">allis shad</name>
    <dbReference type="NCBI Taxonomy" id="278164"/>
    <lineage>
        <taxon>Eukaryota</taxon>
        <taxon>Metazoa</taxon>
        <taxon>Chordata</taxon>
        <taxon>Craniata</taxon>
        <taxon>Vertebrata</taxon>
        <taxon>Euteleostomi</taxon>
        <taxon>Actinopterygii</taxon>
        <taxon>Neopterygii</taxon>
        <taxon>Teleostei</taxon>
        <taxon>Clupei</taxon>
        <taxon>Clupeiformes</taxon>
        <taxon>Clupeoidei</taxon>
        <taxon>Clupeidae</taxon>
        <taxon>Alosa</taxon>
    </lineage>
</organism>
<dbReference type="AlphaFoldDB" id="A0AAV6GSJ7"/>
<reference evidence="2" key="1">
    <citation type="submission" date="2020-10" db="EMBL/GenBank/DDBJ databases">
        <title>Chromosome-scale genome assembly of the Allis shad, Alosa alosa.</title>
        <authorList>
            <person name="Margot Z."/>
            <person name="Christophe K."/>
            <person name="Cabau C."/>
            <person name="Louis A."/>
            <person name="Berthelot C."/>
            <person name="Parey E."/>
            <person name="Roest Crollius H."/>
            <person name="Montfort J."/>
            <person name="Robinson-Rechavi M."/>
            <person name="Bucao C."/>
            <person name="Bouchez O."/>
            <person name="Gislard M."/>
            <person name="Lluch J."/>
            <person name="Milhes M."/>
            <person name="Lampietro C."/>
            <person name="Lopez Roques C."/>
            <person name="Donnadieu C."/>
            <person name="Braasch I."/>
            <person name="Desvignes T."/>
            <person name="Postlethwait J."/>
            <person name="Bobe J."/>
            <person name="Guiguen Y."/>
        </authorList>
    </citation>
    <scope>NUCLEOTIDE SEQUENCE</scope>
    <source>
        <strain evidence="2">M-15738</strain>
        <tissue evidence="2">Blood</tissue>
    </source>
</reference>
<keyword evidence="3" id="KW-1185">Reference proteome</keyword>